<evidence type="ECO:0000256" key="1">
    <source>
        <dbReference type="SAM" id="MobiDB-lite"/>
    </source>
</evidence>
<dbReference type="EMBL" id="DS547110">
    <property type="protein sequence ID" value="EDR06103.1"/>
    <property type="molecule type" value="Genomic_DNA"/>
</dbReference>
<dbReference type="RefSeq" id="XP_001883391.1">
    <property type="nucleotide sequence ID" value="XM_001883356.1"/>
</dbReference>
<dbReference type="AlphaFoldDB" id="B0DHH3"/>
<reference evidence="2 3" key="1">
    <citation type="journal article" date="2008" name="Nature">
        <title>The genome of Laccaria bicolor provides insights into mycorrhizal symbiosis.</title>
        <authorList>
            <person name="Martin F."/>
            <person name="Aerts A."/>
            <person name="Ahren D."/>
            <person name="Brun A."/>
            <person name="Danchin E.G.J."/>
            <person name="Duchaussoy F."/>
            <person name="Gibon J."/>
            <person name="Kohler A."/>
            <person name="Lindquist E."/>
            <person name="Pereda V."/>
            <person name="Salamov A."/>
            <person name="Shapiro H.J."/>
            <person name="Wuyts J."/>
            <person name="Blaudez D."/>
            <person name="Buee M."/>
            <person name="Brokstein P."/>
            <person name="Canbaeck B."/>
            <person name="Cohen D."/>
            <person name="Courty P.E."/>
            <person name="Coutinho P.M."/>
            <person name="Delaruelle C."/>
            <person name="Detter J.C."/>
            <person name="Deveau A."/>
            <person name="DiFazio S."/>
            <person name="Duplessis S."/>
            <person name="Fraissinet-Tachet L."/>
            <person name="Lucic E."/>
            <person name="Frey-Klett P."/>
            <person name="Fourrey C."/>
            <person name="Feussner I."/>
            <person name="Gay G."/>
            <person name="Grimwood J."/>
            <person name="Hoegger P.J."/>
            <person name="Jain P."/>
            <person name="Kilaru S."/>
            <person name="Labbe J."/>
            <person name="Lin Y.C."/>
            <person name="Legue V."/>
            <person name="Le Tacon F."/>
            <person name="Marmeisse R."/>
            <person name="Melayah D."/>
            <person name="Montanini B."/>
            <person name="Muratet M."/>
            <person name="Nehls U."/>
            <person name="Niculita-Hirzel H."/>
            <person name="Oudot-Le Secq M.P."/>
            <person name="Peter M."/>
            <person name="Quesneville H."/>
            <person name="Rajashekar B."/>
            <person name="Reich M."/>
            <person name="Rouhier N."/>
            <person name="Schmutz J."/>
            <person name="Yin T."/>
            <person name="Chalot M."/>
            <person name="Henrissat B."/>
            <person name="Kuees U."/>
            <person name="Lucas S."/>
            <person name="Van de Peer Y."/>
            <person name="Podila G.K."/>
            <person name="Polle A."/>
            <person name="Pukkila P.J."/>
            <person name="Richardson P.M."/>
            <person name="Rouze P."/>
            <person name="Sanders I.R."/>
            <person name="Stajich J.E."/>
            <person name="Tunlid A."/>
            <person name="Tuskan G."/>
            <person name="Grigoriev I.V."/>
        </authorList>
    </citation>
    <scope>NUCLEOTIDE SEQUENCE [LARGE SCALE GENOMIC DNA]</scope>
    <source>
        <strain evidence="3">S238N-H82 / ATCC MYA-4686</strain>
    </source>
</reference>
<proteinExistence type="predicted"/>
<keyword evidence="3" id="KW-1185">Reference proteome</keyword>
<feature type="region of interest" description="Disordered" evidence="1">
    <location>
        <begin position="116"/>
        <end position="155"/>
    </location>
</feature>
<dbReference type="Proteomes" id="UP000001194">
    <property type="component" value="Unassembled WGS sequence"/>
</dbReference>
<evidence type="ECO:0000313" key="3">
    <source>
        <dbReference type="Proteomes" id="UP000001194"/>
    </source>
</evidence>
<accession>B0DHH3</accession>
<protein>
    <submittedName>
        <fullName evidence="2">Predicted protein</fullName>
    </submittedName>
</protein>
<organism evidence="3">
    <name type="scientific">Laccaria bicolor (strain S238N-H82 / ATCC MYA-4686)</name>
    <name type="common">Bicoloured deceiver</name>
    <name type="synonym">Laccaria laccata var. bicolor</name>
    <dbReference type="NCBI Taxonomy" id="486041"/>
    <lineage>
        <taxon>Eukaryota</taxon>
        <taxon>Fungi</taxon>
        <taxon>Dikarya</taxon>
        <taxon>Basidiomycota</taxon>
        <taxon>Agaricomycotina</taxon>
        <taxon>Agaricomycetes</taxon>
        <taxon>Agaricomycetidae</taxon>
        <taxon>Agaricales</taxon>
        <taxon>Agaricineae</taxon>
        <taxon>Hydnangiaceae</taxon>
        <taxon>Laccaria</taxon>
    </lineage>
</organism>
<dbReference type="KEGG" id="lbc:LACBIDRAFT_329243"/>
<dbReference type="HOGENOM" id="CLU_021983_1_0_1"/>
<feature type="compositionally biased region" description="Polar residues" evidence="1">
    <location>
        <begin position="132"/>
        <end position="155"/>
    </location>
</feature>
<feature type="region of interest" description="Disordered" evidence="1">
    <location>
        <begin position="554"/>
        <end position="574"/>
    </location>
</feature>
<dbReference type="GeneID" id="6078944"/>
<name>B0DHH3_LACBS</name>
<dbReference type="OrthoDB" id="3064818at2759"/>
<dbReference type="InParanoid" id="B0DHH3"/>
<evidence type="ECO:0000313" key="2">
    <source>
        <dbReference type="EMBL" id="EDR06103.1"/>
    </source>
</evidence>
<sequence length="755" mass="85258">MTDQAAREATQSSGIAYPSAYQKDYDFSTPFLTPFFHDYGISRCNLHLILATMNHENHENNSGDVNQRTIAAQKLVDDVVNQRSPYDLFMENLRAIRISSVEGEDYVQQVNERMRLQGDGGGSAQPLPAWLNVSSSTQPSHAENPSAHPSCSSTPEGLTAEELLQFKEHRQELLKRPNSTNQGPNDVSEDIAWALLRAKINQTHSALGTQPTSYPLDDIIKLLNVSPSSSATIPASVLSAAPHLSALSEHTFLDSHLQTTWKLCQSFNSNKAIDPIIDLMQLQPLVDPIPRPLWRAIIQDQYVDFEKLHASMDQGFSHNDDAKDFAGGFSLVRKDQYSARKVVRNEAEWAQVFQAWKAGVVLLYPHRLNELNTYQDMVIELFRTAPYDPFVTINVDAEARDRYACSPYQMDDRSRFQLPLLSQMLRKREATDTMGPLKRAAESTKLETTKRASLLSKLAMEKDLAQATRKAEEAILEGPKALPRNSTKRQSDTIIDPPRFRRRLVWCNNHSNTISPSALYTETTPPFHSPPIHLINDPDIQSSLSAMKDSIKHDKPRVVTDHSSSGLNNRIPRSEGHVSYDDMHSFGQVLREARAAHLQQTLITFKSDVASAFLNLPAHPLWQLCQVVKVDDKLYIVQLLLLWESISCPFEDKKQDHGEVLKIIGFYIDINRGTITLTPDTITDIISKIHLFLATTDRQLRLRDWQRLGGHLNWLLNVLPWGRPALNASLTTSVRKFSSVRFFDPKTRNRGPQPV</sequence>
<gene>
    <name evidence="2" type="ORF">LACBIDRAFT_329243</name>
</gene>